<protein>
    <recommendedName>
        <fullName evidence="3">Zinc-finger domain-containing protein</fullName>
    </recommendedName>
</protein>
<reference evidence="1 2" key="1">
    <citation type="journal article" date="2019" name="Nat. Microbiol.">
        <title>Mediterranean grassland soil C-N compound turnover is dependent on rainfall and depth, and is mediated by genomically divergent microorganisms.</title>
        <authorList>
            <person name="Diamond S."/>
            <person name="Andeer P.F."/>
            <person name="Li Z."/>
            <person name="Crits-Christoph A."/>
            <person name="Burstein D."/>
            <person name="Anantharaman K."/>
            <person name="Lane K.R."/>
            <person name="Thomas B.C."/>
            <person name="Pan C."/>
            <person name="Northen T.R."/>
            <person name="Banfield J.F."/>
        </authorList>
    </citation>
    <scope>NUCLEOTIDE SEQUENCE [LARGE SCALE GENOMIC DNA]</scope>
    <source>
        <strain evidence="1">WS_3</strain>
    </source>
</reference>
<evidence type="ECO:0000313" key="1">
    <source>
        <dbReference type="EMBL" id="TMQ49662.1"/>
    </source>
</evidence>
<accession>A0A538SE54</accession>
<name>A0A538SE54_UNCEI</name>
<sequence length="203" mass="22844">MKNERRIGAHLDTHKLLDYLDGQADTTSRREVEEHLGLPCPACRDLLHEFGALLERMRLDRIDEVPEELRARALAVFAPREAPTLPQRVAEMLARILFDSLSQPIPEAARRAVGEVRRLRLGLGEHSLELEFETESAETRSVRGRLDAPDPQLHRVELLIAAERLSGWADASGVFTFERVPRGTARITVVGPAGHYRLPPLEL</sequence>
<dbReference type="Gene3D" id="1.10.10.1320">
    <property type="entry name" value="Anti-sigma factor, zinc-finger domain"/>
    <property type="match status" value="1"/>
</dbReference>
<organism evidence="1 2">
    <name type="scientific">Eiseniibacteriota bacterium</name>
    <dbReference type="NCBI Taxonomy" id="2212470"/>
    <lineage>
        <taxon>Bacteria</taxon>
        <taxon>Candidatus Eiseniibacteriota</taxon>
    </lineage>
</organism>
<evidence type="ECO:0008006" key="3">
    <source>
        <dbReference type="Google" id="ProtNLM"/>
    </source>
</evidence>
<proteinExistence type="predicted"/>
<dbReference type="EMBL" id="VBOT01000119">
    <property type="protein sequence ID" value="TMQ49662.1"/>
    <property type="molecule type" value="Genomic_DNA"/>
</dbReference>
<comment type="caution">
    <text evidence="1">The sequence shown here is derived from an EMBL/GenBank/DDBJ whole genome shotgun (WGS) entry which is preliminary data.</text>
</comment>
<dbReference type="AlphaFoldDB" id="A0A538SE54"/>
<dbReference type="Proteomes" id="UP000320184">
    <property type="component" value="Unassembled WGS sequence"/>
</dbReference>
<evidence type="ECO:0000313" key="2">
    <source>
        <dbReference type="Proteomes" id="UP000320184"/>
    </source>
</evidence>
<gene>
    <name evidence="1" type="ORF">E6K73_09555</name>
</gene>
<dbReference type="InterPro" id="IPR041916">
    <property type="entry name" value="Anti_sigma_zinc_sf"/>
</dbReference>